<comment type="caution">
    <text evidence="1">The sequence shown here is derived from an EMBL/GenBank/DDBJ whole genome shotgun (WGS) entry which is preliminary data.</text>
</comment>
<evidence type="ECO:0008006" key="3">
    <source>
        <dbReference type="Google" id="ProtNLM"/>
    </source>
</evidence>
<keyword evidence="2" id="KW-1185">Reference proteome</keyword>
<reference evidence="2" key="1">
    <citation type="journal article" date="2019" name="Int. J. Syst. Evol. Microbiol.">
        <title>The Global Catalogue of Microorganisms (GCM) 10K type strain sequencing project: providing services to taxonomists for standard genome sequencing and annotation.</title>
        <authorList>
            <consortium name="The Broad Institute Genomics Platform"/>
            <consortium name="The Broad Institute Genome Sequencing Center for Infectious Disease"/>
            <person name="Wu L."/>
            <person name="Ma J."/>
        </authorList>
    </citation>
    <scope>NUCLEOTIDE SEQUENCE [LARGE SCALE GENOMIC DNA]</scope>
    <source>
        <strain evidence="2">CCM 8749</strain>
    </source>
</reference>
<organism evidence="1 2">
    <name type="scientific">Marinicrinis lubricantis</name>
    <dbReference type="NCBI Taxonomy" id="2086470"/>
    <lineage>
        <taxon>Bacteria</taxon>
        <taxon>Bacillati</taxon>
        <taxon>Bacillota</taxon>
        <taxon>Bacilli</taxon>
        <taxon>Bacillales</taxon>
        <taxon>Paenibacillaceae</taxon>
    </lineage>
</organism>
<dbReference type="EMBL" id="JBHSQV010000159">
    <property type="protein sequence ID" value="MFC5987336.1"/>
    <property type="molecule type" value="Genomic_DNA"/>
</dbReference>
<dbReference type="Pfam" id="PF11599">
    <property type="entry name" value="AviRa"/>
    <property type="match status" value="1"/>
</dbReference>
<sequence length="255" mass="28755">MEYIFEKVPKNYEDFASGRVLYNAQGTTSFPVRLASELFQRAKSYLKAKGAGGQYTVYDPCCGGAFLLTTLGLLHGGDLSQLVGSDIDDKVLELAAKNLFLINADGMEARIDQIHKMILEYGKDSHKQALESALLLKKQIVQRNSTLMYNYFQADATDSKHRLKPKSVDLVITDVPYGDMVQWKSEDDSDHPIEKLLEHLYEMLKPTSIICIVADKKQKISNIRYKRLDRFKVGKRQVAFLEPIIGGHMDSAKTS</sequence>
<dbReference type="PANTHER" id="PTHR14911">
    <property type="entry name" value="THUMP DOMAIN-CONTAINING"/>
    <property type="match status" value="1"/>
</dbReference>
<dbReference type="InterPro" id="IPR024268">
    <property type="entry name" value="AviRa"/>
</dbReference>
<accession>A0ABW1IQJ3</accession>
<dbReference type="Proteomes" id="UP001596250">
    <property type="component" value="Unassembled WGS sequence"/>
</dbReference>
<dbReference type="RefSeq" id="WP_379894693.1">
    <property type="nucleotide sequence ID" value="NZ_CBCSCT010000045.1"/>
</dbReference>
<dbReference type="Gene3D" id="3.40.50.150">
    <property type="entry name" value="Vaccinia Virus protein VP39"/>
    <property type="match status" value="1"/>
</dbReference>
<gene>
    <name evidence="1" type="ORF">ACFPXP_13065</name>
</gene>
<dbReference type="PANTHER" id="PTHR14911:SF13">
    <property type="entry name" value="TRNA (GUANINE(6)-N2)-METHYLTRANSFERASE THUMP3"/>
    <property type="match status" value="1"/>
</dbReference>
<evidence type="ECO:0000313" key="1">
    <source>
        <dbReference type="EMBL" id="MFC5987336.1"/>
    </source>
</evidence>
<dbReference type="SUPFAM" id="SSF53335">
    <property type="entry name" value="S-adenosyl-L-methionine-dependent methyltransferases"/>
    <property type="match status" value="1"/>
</dbReference>
<dbReference type="InterPro" id="IPR029063">
    <property type="entry name" value="SAM-dependent_MTases_sf"/>
</dbReference>
<proteinExistence type="predicted"/>
<protein>
    <recommendedName>
        <fullName evidence="3">rRNA methyltransferase AviRa</fullName>
    </recommendedName>
</protein>
<evidence type="ECO:0000313" key="2">
    <source>
        <dbReference type="Proteomes" id="UP001596250"/>
    </source>
</evidence>
<dbReference type="Gene3D" id="1.10.287.540">
    <property type="entry name" value="Helix hairpin bin"/>
    <property type="match status" value="1"/>
</dbReference>
<name>A0ABW1IQJ3_9BACL</name>